<gene>
    <name evidence="2" type="ORF">ARALYDRAFT_892054</name>
</gene>
<evidence type="ECO:0000256" key="1">
    <source>
        <dbReference type="SAM" id="Coils"/>
    </source>
</evidence>
<evidence type="ECO:0000313" key="3">
    <source>
        <dbReference type="Proteomes" id="UP000008694"/>
    </source>
</evidence>
<reference evidence="3" key="1">
    <citation type="journal article" date="2011" name="Nat. Genet.">
        <title>The Arabidopsis lyrata genome sequence and the basis of rapid genome size change.</title>
        <authorList>
            <person name="Hu T.T."/>
            <person name="Pattyn P."/>
            <person name="Bakker E.G."/>
            <person name="Cao J."/>
            <person name="Cheng J.-F."/>
            <person name="Clark R.M."/>
            <person name="Fahlgren N."/>
            <person name="Fawcett J.A."/>
            <person name="Grimwood J."/>
            <person name="Gundlach H."/>
            <person name="Haberer G."/>
            <person name="Hollister J.D."/>
            <person name="Ossowski S."/>
            <person name="Ottilar R.P."/>
            <person name="Salamov A.A."/>
            <person name="Schneeberger K."/>
            <person name="Spannagl M."/>
            <person name="Wang X."/>
            <person name="Yang L."/>
            <person name="Nasrallah M.E."/>
            <person name="Bergelson J."/>
            <person name="Carrington J.C."/>
            <person name="Gaut B.S."/>
            <person name="Schmutz J."/>
            <person name="Mayer K.F.X."/>
            <person name="Van de Peer Y."/>
            <person name="Grigoriev I.V."/>
            <person name="Nordborg M."/>
            <person name="Weigel D."/>
            <person name="Guo Y.-L."/>
        </authorList>
    </citation>
    <scope>NUCLEOTIDE SEQUENCE [LARGE SCALE GENOMIC DNA]</scope>
    <source>
        <strain evidence="3">cv. MN47</strain>
    </source>
</reference>
<dbReference type="AlphaFoldDB" id="D7KGV5"/>
<keyword evidence="1" id="KW-0175">Coiled coil</keyword>
<protein>
    <submittedName>
        <fullName evidence="2">Uncharacterized protein</fullName>
    </submittedName>
</protein>
<feature type="coiled-coil region" evidence="1">
    <location>
        <begin position="13"/>
        <end position="58"/>
    </location>
</feature>
<keyword evidence="3" id="KW-1185">Reference proteome</keyword>
<dbReference type="Gramene" id="scaffold_104848.1">
    <property type="protein sequence ID" value="scaffold_104848.1"/>
    <property type="gene ID" value="scaffold_104848.1"/>
</dbReference>
<sequence length="86" mass="10058">MANVGNTSGSTRFEEVCREMTQLNDEIQKLNVDDFGANEEARKKITDMTTKLKELYEETVMKTKLKELYEETVMKETVKEMKETQQ</sequence>
<proteinExistence type="predicted"/>
<dbReference type="HOGENOM" id="CLU_196268_0_0_1"/>
<dbReference type="EMBL" id="GL348713">
    <property type="protein sequence ID" value="EFH67866.1"/>
    <property type="molecule type" value="Genomic_DNA"/>
</dbReference>
<evidence type="ECO:0000313" key="2">
    <source>
        <dbReference type="EMBL" id="EFH67866.1"/>
    </source>
</evidence>
<name>D7KGV5_ARALL</name>
<dbReference type="Proteomes" id="UP000008694">
    <property type="component" value="Unassembled WGS sequence"/>
</dbReference>
<accession>D7KGV5</accession>
<organism evidence="3">
    <name type="scientific">Arabidopsis lyrata subsp. lyrata</name>
    <name type="common">Lyre-leaved rock-cress</name>
    <dbReference type="NCBI Taxonomy" id="81972"/>
    <lineage>
        <taxon>Eukaryota</taxon>
        <taxon>Viridiplantae</taxon>
        <taxon>Streptophyta</taxon>
        <taxon>Embryophyta</taxon>
        <taxon>Tracheophyta</taxon>
        <taxon>Spermatophyta</taxon>
        <taxon>Magnoliopsida</taxon>
        <taxon>eudicotyledons</taxon>
        <taxon>Gunneridae</taxon>
        <taxon>Pentapetalae</taxon>
        <taxon>rosids</taxon>
        <taxon>malvids</taxon>
        <taxon>Brassicales</taxon>
        <taxon>Brassicaceae</taxon>
        <taxon>Camelineae</taxon>
        <taxon>Arabidopsis</taxon>
    </lineage>
</organism>